<evidence type="ECO:0000259" key="15">
    <source>
        <dbReference type="PROSITE" id="PS50262"/>
    </source>
</evidence>
<evidence type="ECO:0000256" key="9">
    <source>
        <dbReference type="ARBA" id="ARBA00023157"/>
    </source>
</evidence>
<reference evidence="16" key="1">
    <citation type="submission" date="2020-06" db="EMBL/GenBank/DDBJ databases">
        <authorList>
            <consortium name="Wellcome Sanger Institute Data Sharing"/>
        </authorList>
    </citation>
    <scope>NUCLEOTIDE SEQUENCE [LARGE SCALE GENOMIC DNA]</scope>
</reference>
<evidence type="ECO:0000256" key="3">
    <source>
        <dbReference type="ARBA" id="ARBA00022606"/>
    </source>
</evidence>
<evidence type="ECO:0000256" key="14">
    <source>
        <dbReference type="RuleBase" id="RU363047"/>
    </source>
</evidence>
<dbReference type="GO" id="GO:0005549">
    <property type="term" value="F:odorant binding"/>
    <property type="evidence" value="ECO:0007669"/>
    <property type="project" value="TreeGrafter"/>
</dbReference>
<evidence type="ECO:0000256" key="8">
    <source>
        <dbReference type="ARBA" id="ARBA00023136"/>
    </source>
</evidence>
<dbReference type="InterPro" id="IPR000725">
    <property type="entry name" value="Olfact_rcpt"/>
</dbReference>
<dbReference type="SUPFAM" id="SSF81321">
    <property type="entry name" value="Family A G protein-coupled receptor-like"/>
    <property type="match status" value="1"/>
</dbReference>
<evidence type="ECO:0000256" key="5">
    <source>
        <dbReference type="ARBA" id="ARBA00022725"/>
    </source>
</evidence>
<dbReference type="Proteomes" id="UP000694680">
    <property type="component" value="Chromosome 13"/>
</dbReference>
<feature type="domain" description="G-protein coupled receptors family 1 profile" evidence="15">
    <location>
        <begin position="39"/>
        <end position="290"/>
    </location>
</feature>
<reference evidence="16" key="2">
    <citation type="submission" date="2025-08" db="UniProtKB">
        <authorList>
            <consortium name="Ensembl"/>
        </authorList>
    </citation>
    <scope>IDENTIFICATION</scope>
</reference>
<organism evidence="16 17">
    <name type="scientific">Gouania willdenowi</name>
    <name type="common">Blunt-snouted clingfish</name>
    <name type="synonym">Lepadogaster willdenowi</name>
    <dbReference type="NCBI Taxonomy" id="441366"/>
    <lineage>
        <taxon>Eukaryota</taxon>
        <taxon>Metazoa</taxon>
        <taxon>Chordata</taxon>
        <taxon>Craniata</taxon>
        <taxon>Vertebrata</taxon>
        <taxon>Euteleostomi</taxon>
        <taxon>Actinopterygii</taxon>
        <taxon>Neopterygii</taxon>
        <taxon>Teleostei</taxon>
        <taxon>Neoteleostei</taxon>
        <taxon>Acanthomorphata</taxon>
        <taxon>Ovalentaria</taxon>
        <taxon>Blenniimorphae</taxon>
        <taxon>Blenniiformes</taxon>
        <taxon>Gobiesocoidei</taxon>
        <taxon>Gobiesocidae</taxon>
        <taxon>Gobiesocinae</taxon>
        <taxon>Gouania</taxon>
    </lineage>
</organism>
<keyword evidence="12 13" id="KW-0807">Transducer</keyword>
<dbReference type="PRINTS" id="PR00237">
    <property type="entry name" value="GPCRRHODOPSN"/>
</dbReference>
<keyword evidence="9" id="KW-1015">Disulfide bond</keyword>
<feature type="transmembrane region" description="Helical" evidence="14">
    <location>
        <begin position="57"/>
        <end position="80"/>
    </location>
</feature>
<dbReference type="Ensembl" id="ENSGWIT00000018735.1">
    <property type="protein sequence ID" value="ENSGWIP00000016971.1"/>
    <property type="gene ID" value="ENSGWIG00000009482.1"/>
</dbReference>
<keyword evidence="17" id="KW-1185">Reference proteome</keyword>
<dbReference type="GO" id="GO:0004930">
    <property type="term" value="F:G protein-coupled receptor activity"/>
    <property type="evidence" value="ECO:0007669"/>
    <property type="project" value="UniProtKB-KW"/>
</dbReference>
<keyword evidence="7 13" id="KW-0297">G-protein coupled receptor</keyword>
<dbReference type="InterPro" id="IPR017452">
    <property type="entry name" value="GPCR_Rhodpsn_7TM"/>
</dbReference>
<feature type="transmembrane region" description="Helical" evidence="14">
    <location>
        <begin position="100"/>
        <end position="118"/>
    </location>
</feature>
<dbReference type="PANTHER" id="PTHR26451">
    <property type="entry name" value="G_PROTEIN_RECEP_F1_2 DOMAIN-CONTAINING PROTEIN"/>
    <property type="match status" value="1"/>
</dbReference>
<evidence type="ECO:0000313" key="17">
    <source>
        <dbReference type="Proteomes" id="UP000694680"/>
    </source>
</evidence>
<sequence length="322" mass="36030">MMMNSSQSHFVLTAFIDWWPLQAAGFVLLLCVYVFVVVSNMLLVASIAATRSLHEPMYVFLCSLFVNEVYGGTVLLPFLLLHTLTHVHTISYSLCFVQVFSLYSYGCVELIILTVIAYDRYLSICHPLQYHARMTWGRVALLTAVAWLYSIVTVSVGYLSPTAVLQLCGNVIHNLYCDNYLLLRLACTPKAFNNIYEMAYGAISIFIPLLLIALTYVNILKVCFSGSAQSRHKAVTTCAPHLLSVMNFCLVAFFQILHGRYNLAHISPALKVLLSVYHAISNTVLNPLIHGLRLAKIRAACRQLLTFKSTEIFSLSVSVLML</sequence>
<keyword evidence="5 14" id="KW-0552">Olfaction</keyword>
<keyword evidence="10 13" id="KW-0675">Receptor</keyword>
<feature type="transmembrane region" description="Helical" evidence="14">
    <location>
        <begin position="198"/>
        <end position="217"/>
    </location>
</feature>
<dbReference type="InterPro" id="IPR000276">
    <property type="entry name" value="GPCR_Rhodpsn"/>
</dbReference>
<comment type="subcellular location">
    <subcellularLocation>
        <location evidence="1 14">Cell membrane</location>
        <topology evidence="1 14">Multi-pass membrane protein</topology>
    </subcellularLocation>
</comment>
<dbReference type="PROSITE" id="PS50262">
    <property type="entry name" value="G_PROTEIN_RECEP_F1_2"/>
    <property type="match status" value="1"/>
</dbReference>
<proteinExistence type="inferred from homology"/>
<reference evidence="16" key="3">
    <citation type="submission" date="2025-09" db="UniProtKB">
        <authorList>
            <consortium name="Ensembl"/>
        </authorList>
    </citation>
    <scope>IDENTIFICATION</scope>
</reference>
<keyword evidence="11" id="KW-0325">Glycoprotein</keyword>
<accession>A0A8C5E6I2</accession>
<evidence type="ECO:0000256" key="1">
    <source>
        <dbReference type="ARBA" id="ARBA00004651"/>
    </source>
</evidence>
<feature type="transmembrane region" description="Helical" evidence="14">
    <location>
        <begin position="238"/>
        <end position="257"/>
    </location>
</feature>
<evidence type="ECO:0000256" key="2">
    <source>
        <dbReference type="ARBA" id="ARBA00022475"/>
    </source>
</evidence>
<dbReference type="GO" id="GO:0004984">
    <property type="term" value="F:olfactory receptor activity"/>
    <property type="evidence" value="ECO:0007669"/>
    <property type="project" value="InterPro"/>
</dbReference>
<evidence type="ECO:0000256" key="11">
    <source>
        <dbReference type="ARBA" id="ARBA00023180"/>
    </source>
</evidence>
<dbReference type="GO" id="GO:0005886">
    <property type="term" value="C:plasma membrane"/>
    <property type="evidence" value="ECO:0007669"/>
    <property type="project" value="UniProtKB-SubCell"/>
</dbReference>
<dbReference type="PANTHER" id="PTHR26451:SF885">
    <property type="entry name" value="OLFACTORY RECEPTOR"/>
    <property type="match status" value="1"/>
</dbReference>
<feature type="transmembrane region" description="Helical" evidence="14">
    <location>
        <begin position="139"/>
        <end position="159"/>
    </location>
</feature>
<comment type="similarity">
    <text evidence="13">Belongs to the G-protein coupled receptor 1 family.</text>
</comment>
<keyword evidence="8 14" id="KW-0472">Membrane</keyword>
<keyword evidence="3 14" id="KW-0716">Sensory transduction</keyword>
<protein>
    <recommendedName>
        <fullName evidence="14">Olfactory receptor</fullName>
    </recommendedName>
</protein>
<keyword evidence="4 13" id="KW-0812">Transmembrane</keyword>
<dbReference type="AlphaFoldDB" id="A0A8C5E6I2"/>
<evidence type="ECO:0000256" key="10">
    <source>
        <dbReference type="ARBA" id="ARBA00023170"/>
    </source>
</evidence>
<dbReference type="PRINTS" id="PR00245">
    <property type="entry name" value="OLFACTORYR"/>
</dbReference>
<dbReference type="Pfam" id="PF13853">
    <property type="entry name" value="7tm_4"/>
    <property type="match status" value="1"/>
</dbReference>
<evidence type="ECO:0000256" key="4">
    <source>
        <dbReference type="ARBA" id="ARBA00022692"/>
    </source>
</evidence>
<dbReference type="InterPro" id="IPR052921">
    <property type="entry name" value="GPCR1_Superfamily_Member"/>
</dbReference>
<feature type="transmembrane region" description="Helical" evidence="14">
    <location>
        <begin position="20"/>
        <end position="45"/>
    </location>
</feature>
<dbReference type="PROSITE" id="PS00237">
    <property type="entry name" value="G_PROTEIN_RECEP_F1_1"/>
    <property type="match status" value="1"/>
</dbReference>
<keyword evidence="2 14" id="KW-1003">Cell membrane</keyword>
<evidence type="ECO:0000256" key="7">
    <source>
        <dbReference type="ARBA" id="ARBA00023040"/>
    </source>
</evidence>
<evidence type="ECO:0000256" key="13">
    <source>
        <dbReference type="RuleBase" id="RU000688"/>
    </source>
</evidence>
<keyword evidence="6 14" id="KW-1133">Transmembrane helix</keyword>
<feature type="transmembrane region" description="Helical" evidence="14">
    <location>
        <begin position="269"/>
        <end position="289"/>
    </location>
</feature>
<dbReference type="Gene3D" id="1.20.1070.10">
    <property type="entry name" value="Rhodopsin 7-helix transmembrane proteins"/>
    <property type="match status" value="1"/>
</dbReference>
<evidence type="ECO:0000313" key="16">
    <source>
        <dbReference type="Ensembl" id="ENSGWIP00000016971.1"/>
    </source>
</evidence>
<dbReference type="FunFam" id="1.20.1070.10:FF:000024">
    <property type="entry name" value="Olfactory receptor"/>
    <property type="match status" value="1"/>
</dbReference>
<evidence type="ECO:0000256" key="12">
    <source>
        <dbReference type="ARBA" id="ARBA00023224"/>
    </source>
</evidence>
<evidence type="ECO:0000256" key="6">
    <source>
        <dbReference type="ARBA" id="ARBA00022989"/>
    </source>
</evidence>
<name>A0A8C5E6I2_GOUWI</name>